<comment type="similarity">
    <text evidence="3">Belongs to the Ahb/Nir family.</text>
</comment>
<organism evidence="8 9">
    <name type="scientific">Schwartzia succinivorans DSM 10502</name>
    <dbReference type="NCBI Taxonomy" id="1123243"/>
    <lineage>
        <taxon>Bacteria</taxon>
        <taxon>Bacillati</taxon>
        <taxon>Bacillota</taxon>
        <taxon>Negativicutes</taxon>
        <taxon>Selenomonadales</taxon>
        <taxon>Selenomonadaceae</taxon>
        <taxon>Schwartzia</taxon>
    </lineage>
</organism>
<keyword evidence="1" id="KW-0456">Lyase</keyword>
<evidence type="ECO:0000313" key="8">
    <source>
        <dbReference type="EMBL" id="SHE46914.1"/>
    </source>
</evidence>
<dbReference type="Pfam" id="PF22451">
    <property type="entry name" value="NirdL-like_HTH"/>
    <property type="match status" value="1"/>
</dbReference>
<dbReference type="OrthoDB" id="9806536at2"/>
<feature type="domain" description="Siroheme decarboxylase AsnC-like ligand binding" evidence="6">
    <location>
        <begin position="63"/>
        <end position="142"/>
    </location>
</feature>
<keyword evidence="8" id="KW-0238">DNA-binding</keyword>
<dbReference type="STRING" id="1123243.SAMN02745190_00569"/>
<reference evidence="8 9" key="1">
    <citation type="submission" date="2016-11" db="EMBL/GenBank/DDBJ databases">
        <authorList>
            <person name="Jaros S."/>
            <person name="Januszkiewicz K."/>
            <person name="Wedrychowicz H."/>
        </authorList>
    </citation>
    <scope>NUCLEOTIDE SEQUENCE [LARGE SCALE GENOMIC DNA]</scope>
    <source>
        <strain evidence="8 9">DSM 10502</strain>
    </source>
</reference>
<dbReference type="GO" id="GO:0003677">
    <property type="term" value="F:DNA binding"/>
    <property type="evidence" value="ECO:0007669"/>
    <property type="project" value="UniProtKB-KW"/>
</dbReference>
<evidence type="ECO:0000256" key="1">
    <source>
        <dbReference type="ARBA" id="ARBA00023239"/>
    </source>
</evidence>
<dbReference type="PANTHER" id="PTHR43413">
    <property type="entry name" value="TRANSCRIPTIONAL REGULATOR, ASNC FAMILY"/>
    <property type="match status" value="1"/>
</dbReference>
<dbReference type="InterPro" id="IPR036388">
    <property type="entry name" value="WH-like_DNA-bd_sf"/>
</dbReference>
<dbReference type="Gene3D" id="3.30.70.3460">
    <property type="match status" value="1"/>
</dbReference>
<evidence type="ECO:0000313" key="9">
    <source>
        <dbReference type="Proteomes" id="UP000184404"/>
    </source>
</evidence>
<dbReference type="Gene3D" id="1.10.10.10">
    <property type="entry name" value="Winged helix-like DNA-binding domain superfamily/Winged helix DNA-binding domain"/>
    <property type="match status" value="1"/>
</dbReference>
<dbReference type="EC" id="4.1.1.111" evidence="4"/>
<evidence type="ECO:0000259" key="6">
    <source>
        <dbReference type="Pfam" id="PF17805"/>
    </source>
</evidence>
<dbReference type="PANTHER" id="PTHR43413:SF1">
    <property type="entry name" value="SIROHEME DECARBOXYLASE NIRL SUBUNIT"/>
    <property type="match status" value="1"/>
</dbReference>
<dbReference type="AlphaFoldDB" id="A0A1M4TR94"/>
<dbReference type="InterPro" id="IPR050684">
    <property type="entry name" value="HTH-Siroheme_Decarb"/>
</dbReference>
<dbReference type="RefSeq" id="WP_072934650.1">
    <property type="nucleotide sequence ID" value="NZ_FQUG01000002.1"/>
</dbReference>
<dbReference type="SUPFAM" id="SSF54909">
    <property type="entry name" value="Dimeric alpha+beta barrel"/>
    <property type="match status" value="1"/>
</dbReference>
<evidence type="ECO:0000256" key="4">
    <source>
        <dbReference type="ARBA" id="ARBA00023471"/>
    </source>
</evidence>
<sequence length="150" mass="17263">MLTQYDKRVLNAIQGALPIAERPFAVLAKQLETTEEELLTDLKRLSDDGYIRRFGAFFDSNALGFHGSLVAVKVKEDSMQEVADAINRYNGVTHNYEREGEYNLWFTLQVQSEDERDNVLKKISELPGVLDLMNLPSEKTYKVRVRFNMD</sequence>
<dbReference type="InterPro" id="IPR011008">
    <property type="entry name" value="Dimeric_a/b-barrel"/>
</dbReference>
<accession>A0A1M4TR94</accession>
<dbReference type="GO" id="GO:0016829">
    <property type="term" value="F:lyase activity"/>
    <property type="evidence" value="ECO:0007669"/>
    <property type="project" value="UniProtKB-KW"/>
</dbReference>
<dbReference type="InterPro" id="IPR040523">
    <property type="entry name" value="AsnC_trans_reg2"/>
</dbReference>
<comment type="pathway">
    <text evidence="2">Porphyrin-containing compound metabolism.</text>
</comment>
<evidence type="ECO:0000256" key="2">
    <source>
        <dbReference type="ARBA" id="ARBA00023444"/>
    </source>
</evidence>
<feature type="domain" description="Siroheme decarboxylase NirL-like HTH" evidence="7">
    <location>
        <begin position="6"/>
        <end position="52"/>
    </location>
</feature>
<keyword evidence="9" id="KW-1185">Reference proteome</keyword>
<gene>
    <name evidence="8" type="ORF">SAMN02745190_00569</name>
</gene>
<dbReference type="Pfam" id="PF17805">
    <property type="entry name" value="AsnC_trans_reg2"/>
    <property type="match status" value="1"/>
</dbReference>
<proteinExistence type="inferred from homology"/>
<dbReference type="EMBL" id="FQUG01000002">
    <property type="protein sequence ID" value="SHE46914.1"/>
    <property type="molecule type" value="Genomic_DNA"/>
</dbReference>
<dbReference type="Proteomes" id="UP000184404">
    <property type="component" value="Unassembled WGS sequence"/>
</dbReference>
<evidence type="ECO:0000256" key="5">
    <source>
        <dbReference type="ARBA" id="ARBA00048470"/>
    </source>
</evidence>
<evidence type="ECO:0000259" key="7">
    <source>
        <dbReference type="Pfam" id="PF22451"/>
    </source>
</evidence>
<comment type="catalytic activity">
    <reaction evidence="5">
        <text>siroheme + 2 H(+) = 12,18-didecarboxysiroheme + 2 CO2</text>
        <dbReference type="Rhea" id="RHEA:19093"/>
        <dbReference type="ChEBI" id="CHEBI:15378"/>
        <dbReference type="ChEBI" id="CHEBI:16526"/>
        <dbReference type="ChEBI" id="CHEBI:60052"/>
        <dbReference type="ChEBI" id="CHEBI:140497"/>
        <dbReference type="EC" id="4.1.1.111"/>
    </reaction>
</comment>
<evidence type="ECO:0000256" key="3">
    <source>
        <dbReference type="ARBA" id="ARBA00023457"/>
    </source>
</evidence>
<name>A0A1M4TR94_9FIRM</name>
<dbReference type="InterPro" id="IPR053953">
    <property type="entry name" value="NirdL-like_HTH"/>
</dbReference>
<protein>
    <recommendedName>
        <fullName evidence="4">siroheme decarboxylase</fullName>
        <ecNumber evidence="4">4.1.1.111</ecNumber>
    </recommendedName>
</protein>